<dbReference type="OrthoDB" id="2237273at2"/>
<sequence>MFYLILAMLLVLFYIFAAPNNIRGTINLMVAVFVLVALFIALLLVFLKVLEFSSHVWVAIIMFMIAFWAMWDIHHLDKPNTKRSSRTKRDTY</sequence>
<dbReference type="InterPro" id="IPR021506">
    <property type="entry name" value="DUF3165"/>
</dbReference>
<feature type="transmembrane region" description="Helical" evidence="1">
    <location>
        <begin position="54"/>
        <end position="71"/>
    </location>
</feature>
<name>A0A1L6XA93_9LACO</name>
<dbReference type="KEGG" id="lah:LA20533_00540"/>
<proteinExistence type="predicted"/>
<keyword evidence="1" id="KW-0472">Membrane</keyword>
<dbReference type="RefSeq" id="WP_056946284.1">
    <property type="nucleotide sequence ID" value="NZ_AYYS01000009.1"/>
</dbReference>
<protein>
    <recommendedName>
        <fullName evidence="4">DUF3165 domain-containing protein</fullName>
    </recommendedName>
</protein>
<evidence type="ECO:0000256" key="1">
    <source>
        <dbReference type="SAM" id="Phobius"/>
    </source>
</evidence>
<keyword evidence="1" id="KW-1133">Transmembrane helix</keyword>
<keyword evidence="1" id="KW-0812">Transmembrane</keyword>
<evidence type="ECO:0000313" key="2">
    <source>
        <dbReference type="EMBL" id="APT17898.1"/>
    </source>
</evidence>
<dbReference type="EMBL" id="CP018888">
    <property type="protein sequence ID" value="APT17898.1"/>
    <property type="molecule type" value="Genomic_DNA"/>
</dbReference>
<organism evidence="2 3">
    <name type="scientific">Amylolactobacillus amylophilus DSM 20533 = JCM 1125</name>
    <dbReference type="NCBI Taxonomy" id="1423721"/>
    <lineage>
        <taxon>Bacteria</taxon>
        <taxon>Bacillati</taxon>
        <taxon>Bacillota</taxon>
        <taxon>Bacilli</taxon>
        <taxon>Lactobacillales</taxon>
        <taxon>Lactobacillaceae</taxon>
        <taxon>Amylolactobacillus</taxon>
    </lineage>
</organism>
<dbReference type="Pfam" id="PF11364">
    <property type="entry name" value="DUF3165"/>
    <property type="match status" value="1"/>
</dbReference>
<reference evidence="2 3" key="1">
    <citation type="submission" date="2016-12" db="EMBL/GenBank/DDBJ databases">
        <title>The whole genome sequencing and assembly of Lactobacillus amylophilus DSM 20533T strain.</title>
        <authorList>
            <person name="Lee Y.-J."/>
            <person name="Yi H."/>
            <person name="Bahn Y.-S."/>
            <person name="Kim J.F."/>
            <person name="Lee D.-W."/>
        </authorList>
    </citation>
    <scope>NUCLEOTIDE SEQUENCE [LARGE SCALE GENOMIC DNA]</scope>
    <source>
        <strain evidence="2 3">DSM 20533</strain>
    </source>
</reference>
<keyword evidence="3" id="KW-1185">Reference proteome</keyword>
<gene>
    <name evidence="2" type="ORF">LA20533_00540</name>
</gene>
<accession>A0A1L6XA93</accession>
<dbReference type="AlphaFoldDB" id="A0A1L6XA93"/>
<feature type="transmembrane region" description="Helical" evidence="1">
    <location>
        <begin position="27"/>
        <end position="47"/>
    </location>
</feature>
<dbReference type="Proteomes" id="UP000185499">
    <property type="component" value="Chromosome"/>
</dbReference>
<evidence type="ECO:0000313" key="3">
    <source>
        <dbReference type="Proteomes" id="UP000185499"/>
    </source>
</evidence>
<evidence type="ECO:0008006" key="4">
    <source>
        <dbReference type="Google" id="ProtNLM"/>
    </source>
</evidence>